<reference evidence="2 3" key="1">
    <citation type="submission" date="2019-01" db="EMBL/GenBank/DDBJ databases">
        <title>Nocardioides guangzhouensis sp. nov., an actinobacterium isolated from soil.</title>
        <authorList>
            <person name="Fu Y."/>
            <person name="Cai Y."/>
            <person name="Lin Z."/>
            <person name="Chen P."/>
        </authorList>
    </citation>
    <scope>NUCLEOTIDE SEQUENCE [LARGE SCALE GENOMIC DNA]</scope>
    <source>
        <strain evidence="2 3">NBRC 105384</strain>
    </source>
</reference>
<feature type="region of interest" description="Disordered" evidence="1">
    <location>
        <begin position="1"/>
        <end position="22"/>
    </location>
</feature>
<accession>A0A4Q5J5X1</accession>
<dbReference type="Proteomes" id="UP000291189">
    <property type="component" value="Unassembled WGS sequence"/>
</dbReference>
<evidence type="ECO:0000313" key="3">
    <source>
        <dbReference type="Proteomes" id="UP000291189"/>
    </source>
</evidence>
<protein>
    <submittedName>
        <fullName evidence="2">Uncharacterized protein</fullName>
    </submittedName>
</protein>
<organism evidence="2 3">
    <name type="scientific">Nocardioides iriomotensis</name>
    <dbReference type="NCBI Taxonomy" id="715784"/>
    <lineage>
        <taxon>Bacteria</taxon>
        <taxon>Bacillati</taxon>
        <taxon>Actinomycetota</taxon>
        <taxon>Actinomycetes</taxon>
        <taxon>Propionibacteriales</taxon>
        <taxon>Nocardioidaceae</taxon>
        <taxon>Nocardioides</taxon>
    </lineage>
</organism>
<sequence>MTGPVPVEQPAGQVPAGRPDRASVEAGHRIHDLLPVLIRAPRVDLRFVVPDEVRRPVHDALGIDPLRGRISQVFLLDTPALALTSRGVAVRARRVQDRRGQATVTHRHLPPSQVPTAVRSASSFDASVDVVPEGFVCSASLVHPVDDALVRRAACGRTRVTRLFSKRQRRFYAAHDPDGPALHRLVMLGPLHVVQHKARLPELDRPLRAQQWFFPDGSRRVELSVRCSPDEAFDVTRAVKDCVASRGLELTGDKETLVRRAVMQLLASGGAL</sequence>
<evidence type="ECO:0000313" key="2">
    <source>
        <dbReference type="EMBL" id="RYU12925.1"/>
    </source>
</evidence>
<proteinExistence type="predicted"/>
<dbReference type="EMBL" id="SDPU01000020">
    <property type="protein sequence ID" value="RYU12925.1"/>
    <property type="molecule type" value="Genomic_DNA"/>
</dbReference>
<evidence type="ECO:0000256" key="1">
    <source>
        <dbReference type="SAM" id="MobiDB-lite"/>
    </source>
</evidence>
<name>A0A4Q5J5X1_9ACTN</name>
<keyword evidence="3" id="KW-1185">Reference proteome</keyword>
<dbReference type="RefSeq" id="WP_129986744.1">
    <property type="nucleotide sequence ID" value="NZ_SDPU01000020.1"/>
</dbReference>
<dbReference type="OrthoDB" id="5764514at2"/>
<dbReference type="AlphaFoldDB" id="A0A4Q5J5X1"/>
<comment type="caution">
    <text evidence="2">The sequence shown here is derived from an EMBL/GenBank/DDBJ whole genome shotgun (WGS) entry which is preliminary data.</text>
</comment>
<gene>
    <name evidence="2" type="ORF">ETU37_08195</name>
</gene>